<protein>
    <recommendedName>
        <fullName evidence="15">Ribonuclease E</fullName>
        <ecNumber evidence="14">3.1.26.12</ecNumber>
    </recommendedName>
</protein>
<keyword evidence="11" id="KW-0460">Magnesium</keyword>
<dbReference type="GO" id="GO:0006364">
    <property type="term" value="P:rRNA processing"/>
    <property type="evidence" value="ECO:0007669"/>
    <property type="project" value="TreeGrafter"/>
</dbReference>
<dbReference type="GO" id="GO:0005737">
    <property type="term" value="C:cytoplasm"/>
    <property type="evidence" value="ECO:0007669"/>
    <property type="project" value="UniProtKB-SubCell"/>
</dbReference>
<feature type="compositionally biased region" description="Acidic residues" evidence="16">
    <location>
        <begin position="1"/>
        <end position="11"/>
    </location>
</feature>
<dbReference type="GO" id="GO:0008033">
    <property type="term" value="P:tRNA processing"/>
    <property type="evidence" value="ECO:0007669"/>
    <property type="project" value="UniProtKB-KW"/>
</dbReference>
<keyword evidence="6" id="KW-0507">mRNA processing</keyword>
<dbReference type="CDD" id="cd04453">
    <property type="entry name" value="S1_RNase_E"/>
    <property type="match status" value="1"/>
</dbReference>
<dbReference type="Pfam" id="PF10150">
    <property type="entry name" value="RNase_E_G"/>
    <property type="match status" value="1"/>
</dbReference>
<evidence type="ECO:0000256" key="14">
    <source>
        <dbReference type="ARBA" id="ARBA00066879"/>
    </source>
</evidence>
<evidence type="ECO:0000256" key="9">
    <source>
        <dbReference type="ARBA" id="ARBA00022801"/>
    </source>
</evidence>
<dbReference type="AlphaFoldDB" id="A0A147FBX0"/>
<name>A0A147FBX0_MICTE</name>
<comment type="cofactor">
    <cofactor evidence="2">
        <name>Zn(2+)</name>
        <dbReference type="ChEBI" id="CHEBI:29105"/>
    </cofactor>
</comment>
<dbReference type="Proteomes" id="UP000072189">
    <property type="component" value="Unassembled WGS sequence"/>
</dbReference>
<dbReference type="PROSITE" id="PS50126">
    <property type="entry name" value="S1"/>
    <property type="match status" value="1"/>
</dbReference>
<feature type="compositionally biased region" description="Basic and acidic residues" evidence="16">
    <location>
        <begin position="205"/>
        <end position="222"/>
    </location>
</feature>
<feature type="region of interest" description="Disordered" evidence="16">
    <location>
        <begin position="755"/>
        <end position="816"/>
    </location>
</feature>
<comment type="subcellular location">
    <subcellularLocation>
        <location evidence="3">Cytoplasm</location>
    </subcellularLocation>
</comment>
<evidence type="ECO:0000313" key="19">
    <source>
        <dbReference type="Proteomes" id="UP000072189"/>
    </source>
</evidence>
<dbReference type="SUPFAM" id="SSF50249">
    <property type="entry name" value="Nucleic acid-binding proteins"/>
    <property type="match status" value="1"/>
</dbReference>
<dbReference type="EC" id="3.1.26.12" evidence="14"/>
<evidence type="ECO:0000256" key="10">
    <source>
        <dbReference type="ARBA" id="ARBA00022833"/>
    </source>
</evidence>
<feature type="compositionally biased region" description="Basic and acidic residues" evidence="16">
    <location>
        <begin position="135"/>
        <end position="154"/>
    </location>
</feature>
<reference evidence="18 19" key="1">
    <citation type="journal article" date="2016" name="Front. Microbiol.">
        <title>Genomic Resource of Rice Seed Associated Bacteria.</title>
        <authorList>
            <person name="Midha S."/>
            <person name="Bansal K."/>
            <person name="Sharma S."/>
            <person name="Kumar N."/>
            <person name="Patil P.P."/>
            <person name="Chaudhry V."/>
            <person name="Patil P.B."/>
        </authorList>
    </citation>
    <scope>NUCLEOTIDE SEQUENCE [LARGE SCALE GENOMIC DNA]</scope>
    <source>
        <strain evidence="18 19">RSA3</strain>
    </source>
</reference>
<evidence type="ECO:0000256" key="8">
    <source>
        <dbReference type="ARBA" id="ARBA00022723"/>
    </source>
</evidence>
<comment type="catalytic activity">
    <reaction evidence="13">
        <text>Endonucleolytic cleavage of single-stranded RNA in A- and U-rich regions.</text>
        <dbReference type="EC" id="3.1.26.12"/>
    </reaction>
</comment>
<dbReference type="NCBIfam" id="TIGR00757">
    <property type="entry name" value="RNaseEG"/>
    <property type="match status" value="1"/>
</dbReference>
<dbReference type="InterPro" id="IPR003029">
    <property type="entry name" value="S1_domain"/>
</dbReference>
<feature type="domain" description="S1 motif" evidence="17">
    <location>
        <begin position="277"/>
        <end position="360"/>
    </location>
</feature>
<feature type="compositionally biased region" description="Low complexity" evidence="16">
    <location>
        <begin position="83"/>
        <end position="97"/>
    </location>
</feature>
<dbReference type="EMBL" id="LDRV01000010">
    <property type="protein sequence ID" value="KTS14036.1"/>
    <property type="molecule type" value="Genomic_DNA"/>
</dbReference>
<feature type="region of interest" description="Disordered" evidence="16">
    <location>
        <begin position="651"/>
        <end position="702"/>
    </location>
</feature>
<dbReference type="GO" id="GO:0003723">
    <property type="term" value="F:RNA binding"/>
    <property type="evidence" value="ECO:0007669"/>
    <property type="project" value="UniProtKB-KW"/>
</dbReference>
<evidence type="ECO:0000259" key="17">
    <source>
        <dbReference type="PROSITE" id="PS50126"/>
    </source>
</evidence>
<comment type="caution">
    <text evidence="18">The sequence shown here is derived from an EMBL/GenBank/DDBJ whole genome shotgun (WGS) entry which is preliminary data.</text>
</comment>
<dbReference type="GO" id="GO:0008995">
    <property type="term" value="F:ribonuclease E activity"/>
    <property type="evidence" value="ECO:0007669"/>
    <property type="project" value="UniProtKB-EC"/>
</dbReference>
<keyword evidence="10" id="KW-0862">Zinc</keyword>
<dbReference type="InterPro" id="IPR012340">
    <property type="entry name" value="NA-bd_OB-fold"/>
</dbReference>
<evidence type="ECO:0000256" key="5">
    <source>
        <dbReference type="ARBA" id="ARBA00022490"/>
    </source>
</evidence>
<evidence type="ECO:0000256" key="12">
    <source>
        <dbReference type="ARBA" id="ARBA00022884"/>
    </source>
</evidence>
<feature type="region of interest" description="Disordered" evidence="16">
    <location>
        <begin position="126"/>
        <end position="223"/>
    </location>
</feature>
<evidence type="ECO:0000256" key="2">
    <source>
        <dbReference type="ARBA" id="ARBA00001947"/>
    </source>
</evidence>
<sequence>MLDETPAEEAPADAVSAESEQDAEPAVADAATDSATEDAADADAPAPVDETPAEAAPAPDTADETSTAETRTAEAPETEKTAEVAASEAPAEETSAPQKPERPTAVSLGLLPEVFVSAVSTQLHFYAPEPLPAALRDDSDDRGFRDERDDEAPAERTSANARRRNRRRGGAAAASADDQDDAPAAPPRQRAVEVVTEPQRIKGSTRLEAKKQRRRDGREAGRRRPVVTEAEFLARREAVDRVMVVRSKAGRIQIAVLEDNVLVEHYVARNQDASLIGNVYLGRVQNVLPSMEAAFVDIGRGRNAVLYSGEVDWDGIDTGNQPRRIELALKSGDRVLVQVTKDPVGHKGARLTSQISLPGRYLVYVPNGTMNGISRKLPDTERARLKKILKEVLPESSGVIVRTAAEGATEEQLTRDVQRLTSQWEHVSSQLQTIQAPALLHSEPDLLVKIVRDVFNEDFTRMLIQGDEALQTISNYLAGVAPDLLERVEKYEGEQDPFDAFRVTEQIEKALDRKVWLPSGGSLVIDRTEAMTVVDVNTGKFVGSGGNLEETVTKNNLEAAEEIVRQLRLRDIGGIIVVDFIDMVLESNRDLVLRRLIECLSRDRTKHQVAEVTSLGLVQMTRKKLGLGLLETFSEACEVCAGRGVVVHHDPVVRHRTGTNGNGNGTGGSSNRRTRGGNGNASSNGSNNGNGAPAGNGGAAAAAGGTHVITEGVKSALAQIAASTIHPTVEDPAIVEAAVVASVEAVLDAKVEAPVREKRPRKKREPKTPRTEKDALLESVLEALPEPKAPGQGRSRRRVTTAALTGTPVDAQPSSD</sequence>
<keyword evidence="5" id="KW-0963">Cytoplasm</keyword>
<comment type="similarity">
    <text evidence="4">Belongs to the RNase E/G family.</text>
</comment>
<keyword evidence="7" id="KW-0819">tRNA processing</keyword>
<evidence type="ECO:0000256" key="3">
    <source>
        <dbReference type="ARBA" id="ARBA00004496"/>
    </source>
</evidence>
<keyword evidence="8" id="KW-0479">Metal-binding</keyword>
<evidence type="ECO:0000256" key="15">
    <source>
        <dbReference type="ARBA" id="ARBA00072999"/>
    </source>
</evidence>
<feature type="region of interest" description="Disordered" evidence="16">
    <location>
        <begin position="1"/>
        <end position="104"/>
    </location>
</feature>
<dbReference type="GO" id="GO:0046872">
    <property type="term" value="F:metal ion binding"/>
    <property type="evidence" value="ECO:0007669"/>
    <property type="project" value="UniProtKB-KW"/>
</dbReference>
<accession>A0A147FBX0</accession>
<evidence type="ECO:0000256" key="11">
    <source>
        <dbReference type="ARBA" id="ARBA00022842"/>
    </source>
</evidence>
<dbReference type="Gene3D" id="2.40.50.140">
    <property type="entry name" value="Nucleic acid-binding proteins"/>
    <property type="match status" value="1"/>
</dbReference>
<proteinExistence type="inferred from homology"/>
<evidence type="ECO:0000256" key="4">
    <source>
        <dbReference type="ARBA" id="ARBA00005522"/>
    </source>
</evidence>
<feature type="compositionally biased region" description="Basic and acidic residues" evidence="16">
    <location>
        <begin position="766"/>
        <end position="776"/>
    </location>
</feature>
<comment type="cofactor">
    <cofactor evidence="1">
        <name>Mg(2+)</name>
        <dbReference type="ChEBI" id="CHEBI:18420"/>
    </cofactor>
</comment>
<dbReference type="FunFam" id="2.40.50.140:FF:000066">
    <property type="entry name" value="Ribonuclease E"/>
    <property type="match status" value="1"/>
</dbReference>
<evidence type="ECO:0000256" key="7">
    <source>
        <dbReference type="ARBA" id="ARBA00022694"/>
    </source>
</evidence>
<dbReference type="InterPro" id="IPR019307">
    <property type="entry name" value="RNA-bd_AU-1/RNase_E/G"/>
</dbReference>
<evidence type="ECO:0000256" key="16">
    <source>
        <dbReference type="SAM" id="MobiDB-lite"/>
    </source>
</evidence>
<feature type="compositionally biased region" description="Basic and acidic residues" evidence="16">
    <location>
        <begin position="71"/>
        <end position="82"/>
    </location>
</feature>
<evidence type="ECO:0000256" key="1">
    <source>
        <dbReference type="ARBA" id="ARBA00001946"/>
    </source>
</evidence>
<feature type="compositionally biased region" description="Low complexity" evidence="16">
    <location>
        <begin position="680"/>
        <end position="691"/>
    </location>
</feature>
<evidence type="ECO:0000256" key="6">
    <source>
        <dbReference type="ARBA" id="ARBA00022664"/>
    </source>
</evidence>
<evidence type="ECO:0000313" key="18">
    <source>
        <dbReference type="EMBL" id="KTS14036.1"/>
    </source>
</evidence>
<keyword evidence="12" id="KW-0694">RNA-binding</keyword>
<keyword evidence="9" id="KW-0378">Hydrolase</keyword>
<dbReference type="PANTHER" id="PTHR30001:SF0">
    <property type="entry name" value="RIBONUCLEASE G"/>
    <property type="match status" value="1"/>
</dbReference>
<dbReference type="PANTHER" id="PTHR30001">
    <property type="entry name" value="RIBONUCLEASE"/>
    <property type="match status" value="1"/>
</dbReference>
<dbReference type="GO" id="GO:0006397">
    <property type="term" value="P:mRNA processing"/>
    <property type="evidence" value="ECO:0007669"/>
    <property type="project" value="UniProtKB-KW"/>
</dbReference>
<dbReference type="PATRIC" id="fig|2033.7.peg.116"/>
<organism evidence="18 19">
    <name type="scientific">Microbacterium testaceum</name>
    <name type="common">Aureobacterium testaceum</name>
    <name type="synonym">Brevibacterium testaceum</name>
    <dbReference type="NCBI Taxonomy" id="2033"/>
    <lineage>
        <taxon>Bacteria</taxon>
        <taxon>Bacillati</taxon>
        <taxon>Actinomycetota</taxon>
        <taxon>Actinomycetes</taxon>
        <taxon>Micrococcales</taxon>
        <taxon>Microbacteriaceae</taxon>
        <taxon>Microbacterium</taxon>
    </lineage>
</organism>
<dbReference type="InterPro" id="IPR004659">
    <property type="entry name" value="RNase_E/G"/>
</dbReference>
<feature type="compositionally biased region" description="Low complexity" evidence="16">
    <location>
        <begin position="42"/>
        <end position="70"/>
    </location>
</feature>
<evidence type="ECO:0000256" key="13">
    <source>
        <dbReference type="ARBA" id="ARBA00050524"/>
    </source>
</evidence>
<gene>
    <name evidence="18" type="ORF">RSA3_01875</name>
</gene>
<feature type="compositionally biased region" description="Low complexity" evidence="16">
    <location>
        <begin position="24"/>
        <end position="34"/>
    </location>
</feature>
<dbReference type="SMART" id="SM00316">
    <property type="entry name" value="S1"/>
    <property type="match status" value="1"/>
</dbReference>